<reference evidence="2 3" key="1">
    <citation type="submission" date="2016-10" db="EMBL/GenBank/DDBJ databases">
        <authorList>
            <person name="de Groot N.N."/>
        </authorList>
    </citation>
    <scope>NUCLEOTIDE SEQUENCE [LARGE SCALE GENOMIC DNA]</scope>
    <source>
        <strain evidence="2 3">DSM 25383</strain>
    </source>
</reference>
<feature type="chain" id="PRO_5010278163" description="Phosphate-selective porin O and P" evidence="1">
    <location>
        <begin position="23"/>
        <end position="368"/>
    </location>
</feature>
<name>A0A1H3WVS7_9BACT</name>
<dbReference type="STRING" id="1033731.SAMN05444145_10119"/>
<keyword evidence="3" id="KW-1185">Reference proteome</keyword>
<sequence length="368" mass="42288">MNRMKRLLLLLILCGSFSAGHAQEILLGADFKMYFDNKEFGSNKFAVPGLDIESGTDFAARLLPRIGIRWDEKNTLFIAADMVKNFGSAESAYLSEVKPVFYYQFQTPRVTAVAGIFTRDMMHDDDYSTAFFSESYRFFHNRMNGVLAQYNGQGGGSYVEFVCDWEGMYSELSREKFRILLAGRHYLNRFYYGFNYSMFHFAGQKGAELENVVDLQLLNPCVGVKFNAFFDFDIKLGALLTAQRDRSFGHSWEMPCMGEFAFKISRWGLSLDERLYVGDNIHPFFYGHPEENIGYGRELYPGESFFRTDQKVYSRTALSYRRSFFNDTVSVRAEFAAHHDGTALGTQQMLVVGVKLLKTVYNSKNHKK</sequence>
<dbReference type="Proteomes" id="UP000183253">
    <property type="component" value="Unassembled WGS sequence"/>
</dbReference>
<keyword evidence="1" id="KW-0732">Signal</keyword>
<evidence type="ECO:0000313" key="3">
    <source>
        <dbReference type="Proteomes" id="UP000183253"/>
    </source>
</evidence>
<evidence type="ECO:0000313" key="2">
    <source>
        <dbReference type="EMBL" id="SDZ91265.1"/>
    </source>
</evidence>
<feature type="signal peptide" evidence="1">
    <location>
        <begin position="1"/>
        <end position="22"/>
    </location>
</feature>
<protein>
    <recommendedName>
        <fullName evidence="4">Phosphate-selective porin O and P</fullName>
    </recommendedName>
</protein>
<evidence type="ECO:0008006" key="4">
    <source>
        <dbReference type="Google" id="ProtNLM"/>
    </source>
</evidence>
<accession>A0A1H3WVS7</accession>
<dbReference type="AlphaFoldDB" id="A0A1H3WVS7"/>
<organism evidence="2 3">
    <name type="scientific">Alistipes timonensis JC136</name>
    <dbReference type="NCBI Taxonomy" id="1033731"/>
    <lineage>
        <taxon>Bacteria</taxon>
        <taxon>Pseudomonadati</taxon>
        <taxon>Bacteroidota</taxon>
        <taxon>Bacteroidia</taxon>
        <taxon>Bacteroidales</taxon>
        <taxon>Rikenellaceae</taxon>
        <taxon>Alistipes</taxon>
    </lineage>
</organism>
<gene>
    <name evidence="2" type="ORF">SAMN05444145_10119</name>
</gene>
<dbReference type="EMBL" id="FNRI01000001">
    <property type="protein sequence ID" value="SDZ91265.1"/>
    <property type="molecule type" value="Genomic_DNA"/>
</dbReference>
<evidence type="ECO:0000256" key="1">
    <source>
        <dbReference type="SAM" id="SignalP"/>
    </source>
</evidence>
<proteinExistence type="predicted"/>